<reference evidence="3" key="1">
    <citation type="submission" date="2013-06" db="EMBL/GenBank/DDBJ databases">
        <authorList>
            <person name="Zhao Q."/>
        </authorList>
    </citation>
    <scope>NUCLEOTIDE SEQUENCE</scope>
    <source>
        <strain evidence="3">cv. W1943</strain>
    </source>
</reference>
<feature type="region of interest" description="Disordered" evidence="1">
    <location>
        <begin position="147"/>
        <end position="171"/>
    </location>
</feature>
<protein>
    <submittedName>
        <fullName evidence="2">Uncharacterized protein</fullName>
    </submittedName>
</protein>
<dbReference type="AlphaFoldDB" id="A0A0E0RA01"/>
<dbReference type="Proteomes" id="UP000008022">
    <property type="component" value="Unassembled WGS sequence"/>
</dbReference>
<proteinExistence type="predicted"/>
<dbReference type="Gramene" id="ORUFI11G18820.1">
    <property type="protein sequence ID" value="ORUFI11G18820.1"/>
    <property type="gene ID" value="ORUFI11G18820"/>
</dbReference>
<keyword evidence="3" id="KW-1185">Reference proteome</keyword>
<evidence type="ECO:0000313" key="2">
    <source>
        <dbReference type="EnsemblPlants" id="ORUFI11G18820.1"/>
    </source>
</evidence>
<organism evidence="2 3">
    <name type="scientific">Oryza rufipogon</name>
    <name type="common">Brownbeard rice</name>
    <name type="synonym">Asian wild rice</name>
    <dbReference type="NCBI Taxonomy" id="4529"/>
    <lineage>
        <taxon>Eukaryota</taxon>
        <taxon>Viridiplantae</taxon>
        <taxon>Streptophyta</taxon>
        <taxon>Embryophyta</taxon>
        <taxon>Tracheophyta</taxon>
        <taxon>Spermatophyta</taxon>
        <taxon>Magnoliopsida</taxon>
        <taxon>Liliopsida</taxon>
        <taxon>Poales</taxon>
        <taxon>Poaceae</taxon>
        <taxon>BOP clade</taxon>
        <taxon>Oryzoideae</taxon>
        <taxon>Oryzeae</taxon>
        <taxon>Oryzinae</taxon>
        <taxon>Oryza</taxon>
    </lineage>
</organism>
<dbReference type="EnsemblPlants" id="ORUFI11G18820.1">
    <property type="protein sequence ID" value="ORUFI11G18820.1"/>
    <property type="gene ID" value="ORUFI11G18820"/>
</dbReference>
<evidence type="ECO:0000313" key="3">
    <source>
        <dbReference type="Proteomes" id="UP000008022"/>
    </source>
</evidence>
<sequence>MAARTPKRNATPCRVVQLIGGDRHVVVRRGGRRRRNEAVHGTGAADELGLDDELAGHVSDVDAERRGAPCAVRHDRLRTVAASQGDEALAAPARRDGMLLDRPLQRRRRNGEETRAPRHAKLCHADAVSSRLRLLLPSPAWMRWRRRRRAPQDKNGPHITGGLGPDNPTRFRHLPQLLAGLGQTPRL</sequence>
<evidence type="ECO:0000256" key="1">
    <source>
        <dbReference type="SAM" id="MobiDB-lite"/>
    </source>
</evidence>
<dbReference type="HOGENOM" id="CLU_1449796_0_0_1"/>
<reference evidence="2" key="2">
    <citation type="submission" date="2015-06" db="UniProtKB">
        <authorList>
            <consortium name="EnsemblPlants"/>
        </authorList>
    </citation>
    <scope>IDENTIFICATION</scope>
</reference>
<name>A0A0E0RA01_ORYRU</name>
<accession>A0A0E0RA01</accession>